<dbReference type="CDD" id="cd02440">
    <property type="entry name" value="AdoMet_MTases"/>
    <property type="match status" value="1"/>
</dbReference>
<accession>A0A1H0J3D5</accession>
<evidence type="ECO:0000259" key="10">
    <source>
        <dbReference type="Pfam" id="PF13847"/>
    </source>
</evidence>
<dbReference type="PANTHER" id="PTHR43675:SF8">
    <property type="entry name" value="ARSENITE METHYLTRANSFERASE"/>
    <property type="match status" value="1"/>
</dbReference>
<dbReference type="AlphaFoldDB" id="A0A1H0J3D5"/>
<feature type="compositionally biased region" description="Polar residues" evidence="9">
    <location>
        <begin position="19"/>
        <end position="28"/>
    </location>
</feature>
<keyword evidence="1 11" id="KW-0808">Transferase</keyword>
<keyword evidence="11" id="KW-0489">Methyltransferase</keyword>
<reference evidence="11 12" key="1">
    <citation type="submission" date="2016-10" db="EMBL/GenBank/DDBJ databases">
        <authorList>
            <person name="de Groot N.N."/>
        </authorList>
    </citation>
    <scope>NUCLEOTIDE SEQUENCE [LARGE SCALE GENOMIC DNA]</scope>
    <source>
        <strain evidence="11 12">DSM 12130</strain>
    </source>
</reference>
<evidence type="ECO:0000256" key="1">
    <source>
        <dbReference type="ARBA" id="ARBA00022679"/>
    </source>
</evidence>
<dbReference type="EMBL" id="FNJI01000001">
    <property type="protein sequence ID" value="SDO37851.1"/>
    <property type="molecule type" value="Genomic_DNA"/>
</dbReference>
<comment type="catalytic activity">
    <reaction evidence="8">
        <text>arsenic triglutathione + 3 [thioredoxin]-dithiol + 3 S-adenosyl-L-methionine = trimethylarsine + 3 [thioredoxin]-disulfide + 3 glutathione + 3 S-adenosyl-L-homocysteine + 3 H(+)</text>
        <dbReference type="Rhea" id="RHEA:69432"/>
        <dbReference type="Rhea" id="RHEA-COMP:10698"/>
        <dbReference type="Rhea" id="RHEA-COMP:10700"/>
        <dbReference type="ChEBI" id="CHEBI:15378"/>
        <dbReference type="ChEBI" id="CHEBI:27130"/>
        <dbReference type="ChEBI" id="CHEBI:29950"/>
        <dbReference type="ChEBI" id="CHEBI:50058"/>
        <dbReference type="ChEBI" id="CHEBI:57856"/>
        <dbReference type="ChEBI" id="CHEBI:57925"/>
        <dbReference type="ChEBI" id="CHEBI:59789"/>
        <dbReference type="ChEBI" id="CHEBI:183640"/>
        <dbReference type="EC" id="2.1.1.137"/>
    </reaction>
</comment>
<evidence type="ECO:0000313" key="11">
    <source>
        <dbReference type="EMBL" id="SDO37851.1"/>
    </source>
</evidence>
<keyword evidence="12" id="KW-1185">Reference proteome</keyword>
<name>A0A1H0J3D5_9BACT</name>
<dbReference type="GO" id="GO:0030791">
    <property type="term" value="F:arsenite methyltransferase activity"/>
    <property type="evidence" value="ECO:0007669"/>
    <property type="project" value="UniProtKB-EC"/>
</dbReference>
<evidence type="ECO:0000256" key="3">
    <source>
        <dbReference type="ARBA" id="ARBA00034487"/>
    </source>
</evidence>
<protein>
    <recommendedName>
        <fullName evidence="5">Arsenite methyltransferase</fullName>
        <ecNumber evidence="4">2.1.1.137</ecNumber>
    </recommendedName>
</protein>
<dbReference type="InterPro" id="IPR029063">
    <property type="entry name" value="SAM-dependent_MTases_sf"/>
</dbReference>
<dbReference type="OrthoDB" id="9765084at2"/>
<evidence type="ECO:0000256" key="7">
    <source>
        <dbReference type="ARBA" id="ARBA00047943"/>
    </source>
</evidence>
<gene>
    <name evidence="11" type="ORF">SAMN05660330_00120</name>
</gene>
<dbReference type="Gene3D" id="3.40.50.150">
    <property type="entry name" value="Vaccinia Virus protein VP39"/>
    <property type="match status" value="1"/>
</dbReference>
<evidence type="ECO:0000256" key="9">
    <source>
        <dbReference type="SAM" id="MobiDB-lite"/>
    </source>
</evidence>
<dbReference type="EC" id="2.1.1.137" evidence="4"/>
<sequence>MEQPGGHQVITDILPTGGENPSSGTPISSTEVARIRSAIKEKYKNVSRTAAGFFKYPVGREGAKNLGYRDAIVDCAPDYLVESFCGVGNPFLPGPIKCGSTVLDIGCGAGFDMYVAASFTTMSGTVEGVDLTGEMVAKARKNLQNLGLDNCRVHLVDTEVLPFDDERFDTVISNGAINLSPYKDKLFDEIFRVLKNGGRLQFADIILDKDLPPEVKKSSQAWSE</sequence>
<dbReference type="GO" id="GO:0032259">
    <property type="term" value="P:methylation"/>
    <property type="evidence" value="ECO:0007669"/>
    <property type="project" value="UniProtKB-KW"/>
</dbReference>
<keyword evidence="2" id="KW-0949">S-adenosyl-L-methionine</keyword>
<dbReference type="InterPro" id="IPR025714">
    <property type="entry name" value="Methyltranfer_dom"/>
</dbReference>
<dbReference type="Proteomes" id="UP000199073">
    <property type="component" value="Unassembled WGS sequence"/>
</dbReference>
<dbReference type="STRING" id="91360.SAMN05660330_00120"/>
<comment type="catalytic activity">
    <reaction evidence="7">
        <text>arsenic triglutathione + 2 [thioredoxin]-dithiol + 2 S-adenosyl-L-methionine + H2O = dimethylarsinous acid + 2 [thioredoxin]-disulfide + 3 glutathione + 2 S-adenosyl-L-homocysteine + 2 H(+)</text>
        <dbReference type="Rhea" id="RHEA:69464"/>
        <dbReference type="Rhea" id="RHEA-COMP:10698"/>
        <dbReference type="Rhea" id="RHEA-COMP:10700"/>
        <dbReference type="ChEBI" id="CHEBI:15377"/>
        <dbReference type="ChEBI" id="CHEBI:15378"/>
        <dbReference type="ChEBI" id="CHEBI:23808"/>
        <dbReference type="ChEBI" id="CHEBI:29950"/>
        <dbReference type="ChEBI" id="CHEBI:50058"/>
        <dbReference type="ChEBI" id="CHEBI:57856"/>
        <dbReference type="ChEBI" id="CHEBI:57925"/>
        <dbReference type="ChEBI" id="CHEBI:59789"/>
        <dbReference type="ChEBI" id="CHEBI:183640"/>
        <dbReference type="EC" id="2.1.1.137"/>
    </reaction>
</comment>
<comment type="similarity">
    <text evidence="3">Belongs to the methyltransferase superfamily. Arsenite methyltransferase family.</text>
</comment>
<dbReference type="InterPro" id="IPR026669">
    <property type="entry name" value="Arsenite_MeTrfase-like"/>
</dbReference>
<evidence type="ECO:0000256" key="8">
    <source>
        <dbReference type="ARBA" id="ARBA00048428"/>
    </source>
</evidence>
<evidence type="ECO:0000313" key="12">
    <source>
        <dbReference type="Proteomes" id="UP000199073"/>
    </source>
</evidence>
<dbReference type="PANTHER" id="PTHR43675">
    <property type="entry name" value="ARSENITE METHYLTRANSFERASE"/>
    <property type="match status" value="1"/>
</dbReference>
<evidence type="ECO:0000256" key="4">
    <source>
        <dbReference type="ARBA" id="ARBA00034521"/>
    </source>
</evidence>
<dbReference type="Pfam" id="PF13847">
    <property type="entry name" value="Methyltransf_31"/>
    <property type="match status" value="1"/>
</dbReference>
<dbReference type="SUPFAM" id="SSF53335">
    <property type="entry name" value="S-adenosyl-L-methionine-dependent methyltransferases"/>
    <property type="match status" value="1"/>
</dbReference>
<evidence type="ECO:0000256" key="6">
    <source>
        <dbReference type="ARBA" id="ARBA00047941"/>
    </source>
</evidence>
<comment type="catalytic activity">
    <reaction evidence="6">
        <text>arsenic triglutathione + [thioredoxin]-dithiol + S-adenosyl-L-methionine + 2 H2O = methylarsonous acid + [thioredoxin]-disulfide + 3 glutathione + S-adenosyl-L-homocysteine + H(+)</text>
        <dbReference type="Rhea" id="RHEA:69460"/>
        <dbReference type="Rhea" id="RHEA-COMP:10698"/>
        <dbReference type="Rhea" id="RHEA-COMP:10700"/>
        <dbReference type="ChEBI" id="CHEBI:15377"/>
        <dbReference type="ChEBI" id="CHEBI:15378"/>
        <dbReference type="ChEBI" id="CHEBI:17826"/>
        <dbReference type="ChEBI" id="CHEBI:29950"/>
        <dbReference type="ChEBI" id="CHEBI:50058"/>
        <dbReference type="ChEBI" id="CHEBI:57856"/>
        <dbReference type="ChEBI" id="CHEBI:57925"/>
        <dbReference type="ChEBI" id="CHEBI:59789"/>
        <dbReference type="ChEBI" id="CHEBI:183640"/>
        <dbReference type="EC" id="2.1.1.137"/>
    </reaction>
</comment>
<evidence type="ECO:0000256" key="5">
    <source>
        <dbReference type="ARBA" id="ARBA00034545"/>
    </source>
</evidence>
<feature type="domain" description="Methyltransferase" evidence="10">
    <location>
        <begin position="99"/>
        <end position="222"/>
    </location>
</feature>
<feature type="region of interest" description="Disordered" evidence="9">
    <location>
        <begin position="1"/>
        <end position="28"/>
    </location>
</feature>
<organism evidence="11 12">
    <name type="scientific">Desulforhopalus singaporensis</name>
    <dbReference type="NCBI Taxonomy" id="91360"/>
    <lineage>
        <taxon>Bacteria</taxon>
        <taxon>Pseudomonadati</taxon>
        <taxon>Thermodesulfobacteriota</taxon>
        <taxon>Desulfobulbia</taxon>
        <taxon>Desulfobulbales</taxon>
        <taxon>Desulfocapsaceae</taxon>
        <taxon>Desulforhopalus</taxon>
    </lineage>
</organism>
<proteinExistence type="inferred from homology"/>
<evidence type="ECO:0000256" key="2">
    <source>
        <dbReference type="ARBA" id="ARBA00022691"/>
    </source>
</evidence>